<evidence type="ECO:0000256" key="1">
    <source>
        <dbReference type="PROSITE-ProRule" id="PRU00473"/>
    </source>
</evidence>
<dbReference type="InterPro" id="IPR036737">
    <property type="entry name" value="OmpA-like_sf"/>
</dbReference>
<feature type="domain" description="OmpA-like" evidence="4">
    <location>
        <begin position="534"/>
        <end position="662"/>
    </location>
</feature>
<evidence type="ECO:0000313" key="6">
    <source>
        <dbReference type="Proteomes" id="UP001589683"/>
    </source>
</evidence>
<name>A0ABV5JCV5_9RHOB</name>
<evidence type="ECO:0000259" key="4">
    <source>
        <dbReference type="PROSITE" id="PS51123"/>
    </source>
</evidence>
<feature type="transmembrane region" description="Helical" evidence="3">
    <location>
        <begin position="20"/>
        <end position="44"/>
    </location>
</feature>
<feature type="coiled-coil region" evidence="2">
    <location>
        <begin position="48"/>
        <end position="96"/>
    </location>
</feature>
<keyword evidence="3" id="KW-1133">Transmembrane helix</keyword>
<keyword evidence="3" id="KW-0812">Transmembrane</keyword>
<feature type="coiled-coil region" evidence="2">
    <location>
        <begin position="314"/>
        <end position="341"/>
    </location>
</feature>
<dbReference type="Gene3D" id="3.30.1330.60">
    <property type="entry name" value="OmpA-like domain"/>
    <property type="match status" value="1"/>
</dbReference>
<sequence>MALSRRTGNRLQASIWPGFVDAMTALLLVLMFVLTIFMVVQFVLRETITGQESELDQLTEQIMSLADALGLEQNRARELQSEVTRLGASLEGAQNTAEVQAALIATLQSQTAFQTEELAAERARITSFEAQVATLLAERDNALERGDVLSVAVEELEAARAELISDQEALQLALARARDEIDVQVETARLAAARREALDALIADMRQRNAEAGQKNTDLQAQLETAQSELSDAERLRLTEAAAAEALRERLQNADSELTAMTLALEEQRKKAEDTLTLLAAAQAAREDLSVRLAAALTTGQEATEARDAFQTQLAAALLAKNNTEENLAVAEQALEAMIAEVAALGDVAATKEEIEAQLVAALAAQMAAEQAAERAFASADERDAVLAEALAAKLAAEEREAEALTSAEEHALLLQTANRELEKQEAQSAESQRRMALLSEQVAALRSQLGSLQAILDEAAAKDVAANVQIEALGSQLNTALAQVAAEERRRRELEEAERKRLEERALDLERYRSEFFGQLRDVLGEQEGVRIEGDRFVFSSEVLFAPGAVDLSEEGRGEIAKVARILQEVVDDIPPQLDWVIRVDGHTDDVPLISTGKYQDNWELSQGRALSVVRYMIEELGIQPDRLAAAGFGQFHPINPEPTREARAQNRRIELKFTEK</sequence>
<feature type="coiled-coil region" evidence="2">
    <location>
        <begin position="388"/>
        <end position="513"/>
    </location>
</feature>
<evidence type="ECO:0000256" key="2">
    <source>
        <dbReference type="SAM" id="Coils"/>
    </source>
</evidence>
<feature type="coiled-coil region" evidence="2">
    <location>
        <begin position="125"/>
        <end position="285"/>
    </location>
</feature>
<organism evidence="5 6">
    <name type="scientific">Pseudohalocynthiibacter aestuariivivens</name>
    <dbReference type="NCBI Taxonomy" id="1591409"/>
    <lineage>
        <taxon>Bacteria</taxon>
        <taxon>Pseudomonadati</taxon>
        <taxon>Pseudomonadota</taxon>
        <taxon>Alphaproteobacteria</taxon>
        <taxon>Rhodobacterales</taxon>
        <taxon>Paracoccaceae</taxon>
        <taxon>Pseudohalocynthiibacter</taxon>
    </lineage>
</organism>
<evidence type="ECO:0000313" key="5">
    <source>
        <dbReference type="EMBL" id="MFB9231291.1"/>
    </source>
</evidence>
<evidence type="ECO:0000256" key="3">
    <source>
        <dbReference type="SAM" id="Phobius"/>
    </source>
</evidence>
<keyword evidence="6" id="KW-1185">Reference proteome</keyword>
<keyword evidence="1 3" id="KW-0472">Membrane</keyword>
<dbReference type="RefSeq" id="WP_213888907.1">
    <property type="nucleotide sequence ID" value="NZ_JAGFNU010000005.1"/>
</dbReference>
<gene>
    <name evidence="5" type="ORF">ACFFUT_05770</name>
</gene>
<comment type="caution">
    <text evidence="5">The sequence shown here is derived from an EMBL/GenBank/DDBJ whole genome shotgun (WGS) entry which is preliminary data.</text>
</comment>
<dbReference type="InterPro" id="IPR050330">
    <property type="entry name" value="Bact_OuterMem_StrucFunc"/>
</dbReference>
<dbReference type="SUPFAM" id="SSF103088">
    <property type="entry name" value="OmpA-like"/>
    <property type="match status" value="1"/>
</dbReference>
<dbReference type="Proteomes" id="UP001589683">
    <property type="component" value="Unassembled WGS sequence"/>
</dbReference>
<dbReference type="PROSITE" id="PS51123">
    <property type="entry name" value="OMPA_2"/>
    <property type="match status" value="1"/>
</dbReference>
<dbReference type="InterPro" id="IPR006665">
    <property type="entry name" value="OmpA-like"/>
</dbReference>
<dbReference type="PANTHER" id="PTHR30329">
    <property type="entry name" value="STATOR ELEMENT OF FLAGELLAR MOTOR COMPLEX"/>
    <property type="match status" value="1"/>
</dbReference>
<dbReference type="Pfam" id="PF00691">
    <property type="entry name" value="OmpA"/>
    <property type="match status" value="1"/>
</dbReference>
<accession>A0ABV5JCV5</accession>
<keyword evidence="2" id="KW-0175">Coiled coil</keyword>
<dbReference type="NCBIfam" id="NF006542">
    <property type="entry name" value="PRK09039.1-1"/>
    <property type="match status" value="2"/>
</dbReference>
<reference evidence="5 6" key="1">
    <citation type="submission" date="2024-09" db="EMBL/GenBank/DDBJ databases">
        <authorList>
            <person name="Sun Q."/>
            <person name="Mori K."/>
        </authorList>
    </citation>
    <scope>NUCLEOTIDE SEQUENCE [LARGE SCALE GENOMIC DNA]</scope>
    <source>
        <strain evidence="5 6">CECT 8726</strain>
    </source>
</reference>
<protein>
    <submittedName>
        <fullName evidence="5">Peptidoglycan -binding protein</fullName>
    </submittedName>
</protein>
<dbReference type="CDD" id="cd07185">
    <property type="entry name" value="OmpA_C-like"/>
    <property type="match status" value="1"/>
</dbReference>
<proteinExistence type="predicted"/>
<dbReference type="EMBL" id="JBHMEA010000016">
    <property type="protein sequence ID" value="MFB9231291.1"/>
    <property type="molecule type" value="Genomic_DNA"/>
</dbReference>
<dbReference type="PANTHER" id="PTHR30329:SF21">
    <property type="entry name" value="LIPOPROTEIN YIAD-RELATED"/>
    <property type="match status" value="1"/>
</dbReference>